<keyword evidence="5" id="KW-0378">Hydrolase</keyword>
<keyword evidence="3" id="KW-0540">Nuclease</keyword>
<evidence type="ECO:0000256" key="3">
    <source>
        <dbReference type="ARBA" id="ARBA00022722"/>
    </source>
</evidence>
<protein>
    <recommendedName>
        <fullName evidence="8">PIN domain-containing protein</fullName>
    </recommendedName>
</protein>
<evidence type="ECO:0000256" key="2">
    <source>
        <dbReference type="ARBA" id="ARBA00022649"/>
    </source>
</evidence>
<dbReference type="InterPro" id="IPR050556">
    <property type="entry name" value="Type_II_TA_system_RNase"/>
</dbReference>
<evidence type="ECO:0000256" key="1">
    <source>
        <dbReference type="ARBA" id="ARBA00001946"/>
    </source>
</evidence>
<dbReference type="InterPro" id="IPR002716">
    <property type="entry name" value="PIN_dom"/>
</dbReference>
<evidence type="ECO:0000256" key="6">
    <source>
        <dbReference type="ARBA" id="ARBA00022842"/>
    </source>
</evidence>
<comment type="caution">
    <text evidence="9">The sequence shown here is derived from an EMBL/GenBank/DDBJ whole genome shotgun (WGS) entry which is preliminary data.</text>
</comment>
<keyword evidence="2" id="KW-1277">Toxin-antitoxin system</keyword>
<evidence type="ECO:0000256" key="5">
    <source>
        <dbReference type="ARBA" id="ARBA00022801"/>
    </source>
</evidence>
<dbReference type="CDD" id="cd18741">
    <property type="entry name" value="PIN_VapC4-5_FitB-like"/>
    <property type="match status" value="1"/>
</dbReference>
<dbReference type="GO" id="GO:0004518">
    <property type="term" value="F:nuclease activity"/>
    <property type="evidence" value="ECO:0007669"/>
    <property type="project" value="UniProtKB-KW"/>
</dbReference>
<keyword evidence="6" id="KW-0460">Magnesium</keyword>
<dbReference type="AlphaFoldDB" id="A0A1F5JZ83"/>
<dbReference type="GO" id="GO:0046872">
    <property type="term" value="F:metal ion binding"/>
    <property type="evidence" value="ECO:0007669"/>
    <property type="project" value="UniProtKB-KW"/>
</dbReference>
<evidence type="ECO:0000313" key="9">
    <source>
        <dbReference type="EMBL" id="OGE33943.1"/>
    </source>
</evidence>
<keyword evidence="4" id="KW-0479">Metal-binding</keyword>
<evidence type="ECO:0000256" key="4">
    <source>
        <dbReference type="ARBA" id="ARBA00022723"/>
    </source>
</evidence>
<comment type="cofactor">
    <cofactor evidence="1">
        <name>Mg(2+)</name>
        <dbReference type="ChEBI" id="CHEBI:18420"/>
    </cofactor>
</comment>
<evidence type="ECO:0000259" key="8">
    <source>
        <dbReference type="Pfam" id="PF01850"/>
    </source>
</evidence>
<name>A0A1F5JZ83_9BACT</name>
<comment type="similarity">
    <text evidence="7">Belongs to the PINc/VapC protein family.</text>
</comment>
<feature type="domain" description="PIN" evidence="8">
    <location>
        <begin position="8"/>
        <end position="125"/>
    </location>
</feature>
<dbReference type="GO" id="GO:0016787">
    <property type="term" value="F:hydrolase activity"/>
    <property type="evidence" value="ECO:0007669"/>
    <property type="project" value="UniProtKB-KW"/>
</dbReference>
<dbReference type="Gene3D" id="3.40.50.1010">
    <property type="entry name" value="5'-nuclease"/>
    <property type="match status" value="1"/>
</dbReference>
<dbReference type="Proteomes" id="UP000177258">
    <property type="component" value="Unassembled WGS sequence"/>
</dbReference>
<organism evidence="9 10">
    <name type="scientific">Candidatus Daviesbacteria bacterium RIFCSPHIGHO2_02_FULL_41_10</name>
    <dbReference type="NCBI Taxonomy" id="1797774"/>
    <lineage>
        <taxon>Bacteria</taxon>
        <taxon>Candidatus Daviesiibacteriota</taxon>
    </lineage>
</organism>
<dbReference type="PANTHER" id="PTHR33653">
    <property type="entry name" value="RIBONUCLEASE VAPC2"/>
    <property type="match status" value="1"/>
</dbReference>
<accession>A0A1F5JZ83</accession>
<dbReference type="PANTHER" id="PTHR33653:SF1">
    <property type="entry name" value="RIBONUCLEASE VAPC2"/>
    <property type="match status" value="1"/>
</dbReference>
<reference evidence="9 10" key="1">
    <citation type="journal article" date="2016" name="Nat. Commun.">
        <title>Thousands of microbial genomes shed light on interconnected biogeochemical processes in an aquifer system.</title>
        <authorList>
            <person name="Anantharaman K."/>
            <person name="Brown C.T."/>
            <person name="Hug L.A."/>
            <person name="Sharon I."/>
            <person name="Castelle C.J."/>
            <person name="Probst A.J."/>
            <person name="Thomas B.C."/>
            <person name="Singh A."/>
            <person name="Wilkins M.J."/>
            <person name="Karaoz U."/>
            <person name="Brodie E.L."/>
            <person name="Williams K.H."/>
            <person name="Hubbard S.S."/>
            <person name="Banfield J.F."/>
        </authorList>
    </citation>
    <scope>NUCLEOTIDE SEQUENCE [LARGE SCALE GENOMIC DNA]</scope>
</reference>
<dbReference type="Pfam" id="PF01850">
    <property type="entry name" value="PIN"/>
    <property type="match status" value="1"/>
</dbReference>
<proteinExistence type="inferred from homology"/>
<sequence>MTGKMGKILIDTSIIIEHLRLKNKKQTILYKLFQNKHSLFASILTHTESYAGKSVWEKESVRKHLKNILAGIKILPLEEITSEKAGEISARFNLEIVDAIIAATSIIHNLDLATLNIKDFKKVDGIKLFKN</sequence>
<evidence type="ECO:0000313" key="10">
    <source>
        <dbReference type="Proteomes" id="UP000177258"/>
    </source>
</evidence>
<evidence type="ECO:0000256" key="7">
    <source>
        <dbReference type="ARBA" id="ARBA00038093"/>
    </source>
</evidence>
<dbReference type="EMBL" id="MFDB01000002">
    <property type="protein sequence ID" value="OGE33943.1"/>
    <property type="molecule type" value="Genomic_DNA"/>
</dbReference>
<dbReference type="SUPFAM" id="SSF88723">
    <property type="entry name" value="PIN domain-like"/>
    <property type="match status" value="1"/>
</dbReference>
<dbReference type="InterPro" id="IPR029060">
    <property type="entry name" value="PIN-like_dom_sf"/>
</dbReference>
<gene>
    <name evidence="9" type="ORF">A3D83_03450</name>
</gene>